<dbReference type="GO" id="GO:0005506">
    <property type="term" value="F:iron ion binding"/>
    <property type="evidence" value="ECO:0007669"/>
    <property type="project" value="InterPro"/>
</dbReference>
<evidence type="ECO:0000313" key="6">
    <source>
        <dbReference type="Proteomes" id="UP000019678"/>
    </source>
</evidence>
<dbReference type="PROSITE" id="PS00086">
    <property type="entry name" value="CYTOCHROME_P450"/>
    <property type="match status" value="1"/>
</dbReference>
<keyword evidence="6" id="KW-1185">Reference proteome</keyword>
<dbReference type="eggNOG" id="COG2124">
    <property type="taxonomic scope" value="Bacteria"/>
</dbReference>
<proteinExistence type="inferred from homology"/>
<dbReference type="PRINTS" id="PR00463">
    <property type="entry name" value="EP450I"/>
</dbReference>
<keyword evidence="3 4" id="KW-0349">Heme</keyword>
<evidence type="ECO:0000256" key="4">
    <source>
        <dbReference type="RuleBase" id="RU000461"/>
    </source>
</evidence>
<dbReference type="GO" id="GO:0004497">
    <property type="term" value="F:monooxygenase activity"/>
    <property type="evidence" value="ECO:0007669"/>
    <property type="project" value="UniProtKB-KW"/>
</dbReference>
<comment type="caution">
    <text evidence="5">The sequence shown here is derived from an EMBL/GenBank/DDBJ whole genome shotgun (WGS) entry which is preliminary data.</text>
</comment>
<dbReference type="InterPro" id="IPR001128">
    <property type="entry name" value="Cyt_P450"/>
</dbReference>
<evidence type="ECO:0000256" key="1">
    <source>
        <dbReference type="ARBA" id="ARBA00001971"/>
    </source>
</evidence>
<dbReference type="EMBL" id="ASRX01000033">
    <property type="protein sequence ID" value="EYF04469.1"/>
    <property type="molecule type" value="Genomic_DNA"/>
</dbReference>
<organism evidence="5 6">
    <name type="scientific">Chondromyces apiculatus DSM 436</name>
    <dbReference type="NCBI Taxonomy" id="1192034"/>
    <lineage>
        <taxon>Bacteria</taxon>
        <taxon>Pseudomonadati</taxon>
        <taxon>Myxococcota</taxon>
        <taxon>Polyangia</taxon>
        <taxon>Polyangiales</taxon>
        <taxon>Polyangiaceae</taxon>
        <taxon>Chondromyces</taxon>
    </lineage>
</organism>
<dbReference type="AlphaFoldDB" id="A0A017T5G1"/>
<name>A0A017T5G1_9BACT</name>
<protein>
    <submittedName>
        <fullName evidence="5">Cytochrome P450</fullName>
    </submittedName>
</protein>
<dbReference type="InterPro" id="IPR002401">
    <property type="entry name" value="Cyt_P450_E_grp-I"/>
</dbReference>
<keyword evidence="3 4" id="KW-0479">Metal-binding</keyword>
<comment type="similarity">
    <text evidence="2 4">Belongs to the cytochrome P450 family.</text>
</comment>
<keyword evidence="3 4" id="KW-0408">Iron</keyword>
<keyword evidence="4" id="KW-0560">Oxidoreductase</keyword>
<dbReference type="InterPro" id="IPR017972">
    <property type="entry name" value="Cyt_P450_CS"/>
</dbReference>
<dbReference type="STRING" id="1192034.CAP_4437"/>
<dbReference type="PANTHER" id="PTHR24305:SF166">
    <property type="entry name" value="CYTOCHROME P450 12A4, MITOCHONDRIAL-RELATED"/>
    <property type="match status" value="1"/>
</dbReference>
<feature type="binding site" description="axial binding residue" evidence="3">
    <location>
        <position position="373"/>
    </location>
    <ligand>
        <name>heme</name>
        <dbReference type="ChEBI" id="CHEBI:30413"/>
    </ligand>
    <ligandPart>
        <name>Fe</name>
        <dbReference type="ChEBI" id="CHEBI:18248"/>
    </ligandPart>
</feature>
<evidence type="ECO:0000256" key="3">
    <source>
        <dbReference type="PIRSR" id="PIRSR602401-1"/>
    </source>
</evidence>
<dbReference type="Pfam" id="PF00067">
    <property type="entry name" value="p450"/>
    <property type="match status" value="1"/>
</dbReference>
<dbReference type="Proteomes" id="UP000019678">
    <property type="component" value="Unassembled WGS sequence"/>
</dbReference>
<dbReference type="SUPFAM" id="SSF48264">
    <property type="entry name" value="Cytochrome P450"/>
    <property type="match status" value="1"/>
</dbReference>
<dbReference type="Gene3D" id="1.10.630.10">
    <property type="entry name" value="Cytochrome P450"/>
    <property type="match status" value="1"/>
</dbReference>
<accession>A0A017T5G1</accession>
<dbReference type="GO" id="GO:0020037">
    <property type="term" value="F:heme binding"/>
    <property type="evidence" value="ECO:0007669"/>
    <property type="project" value="InterPro"/>
</dbReference>
<reference evidence="5 6" key="1">
    <citation type="submission" date="2013-05" db="EMBL/GenBank/DDBJ databases">
        <title>Genome assembly of Chondromyces apiculatus DSM 436.</title>
        <authorList>
            <person name="Sharma G."/>
            <person name="Khatri I."/>
            <person name="Kaur C."/>
            <person name="Mayilraj S."/>
            <person name="Subramanian S."/>
        </authorList>
    </citation>
    <scope>NUCLEOTIDE SEQUENCE [LARGE SCALE GENOMIC DNA]</scope>
    <source>
        <strain evidence="5 6">DSM 436</strain>
    </source>
</reference>
<gene>
    <name evidence="5" type="ORF">CAP_4437</name>
</gene>
<dbReference type="PANTHER" id="PTHR24305">
    <property type="entry name" value="CYTOCHROME P450"/>
    <property type="match status" value="1"/>
</dbReference>
<dbReference type="GO" id="GO:0016705">
    <property type="term" value="F:oxidoreductase activity, acting on paired donors, with incorporation or reduction of molecular oxygen"/>
    <property type="evidence" value="ECO:0007669"/>
    <property type="project" value="InterPro"/>
</dbReference>
<comment type="cofactor">
    <cofactor evidence="1 3">
        <name>heme</name>
        <dbReference type="ChEBI" id="CHEBI:30413"/>
    </cofactor>
</comment>
<dbReference type="PRINTS" id="PR00385">
    <property type="entry name" value="P450"/>
</dbReference>
<sequence length="428" mass="47707">MLGMISYLRDPMGCMAPMAQKYGDPFSFPGNPPLVCVGDPAGIRAIYTAEPGTFAPLSSDFAVFLGRTSLLLLGDEEHRRTRRLMTPPFHGARMRAYGESMCRLAEAHTVDWKPDQKVSVYEVAQQISLDVILQAVFGVSEPERMKELATLLLDLFNGISPLIALFPSMRREFGGIGPFASFKRRQRLLYEHLDALVAAAREDGSREDILSMLVQARYEDGQPMTEEELRDQLLLLVVAGHETTAASIAWAFYALHRPENAAVLARLRDELDALGPEPGPEKLDKQPYLDAVCQETLRRFPLAPAPAPRKLLRPMELLGYSLPVGTGVGVAIGVTHFREDLYPEPMRFLPERFLERKFTPFEFVPFGGGARRCLGAAMASYEMRLVLATVLRRYRLRLASLRPDKGKVRAANAAPAHGVRMIVEERLA</sequence>
<dbReference type="InterPro" id="IPR036396">
    <property type="entry name" value="Cyt_P450_sf"/>
</dbReference>
<dbReference type="InterPro" id="IPR050121">
    <property type="entry name" value="Cytochrome_P450_monoxygenase"/>
</dbReference>
<evidence type="ECO:0000256" key="2">
    <source>
        <dbReference type="ARBA" id="ARBA00010617"/>
    </source>
</evidence>
<evidence type="ECO:0000313" key="5">
    <source>
        <dbReference type="EMBL" id="EYF04469.1"/>
    </source>
</evidence>
<dbReference type="CDD" id="cd11053">
    <property type="entry name" value="CYP110-like"/>
    <property type="match status" value="1"/>
</dbReference>
<keyword evidence="4" id="KW-0503">Monooxygenase</keyword>